<dbReference type="EMBL" id="BQXS01000693">
    <property type="protein sequence ID" value="GKT29153.1"/>
    <property type="molecule type" value="Genomic_DNA"/>
</dbReference>
<evidence type="ECO:0000313" key="6">
    <source>
        <dbReference type="EMBL" id="GKT29153.1"/>
    </source>
</evidence>
<accession>A0ABQ5K9Q9</accession>
<evidence type="ECO:0000256" key="2">
    <source>
        <dbReference type="ARBA" id="ARBA00023012"/>
    </source>
</evidence>
<feature type="region of interest" description="Disordered" evidence="4">
    <location>
        <begin position="47"/>
        <end position="74"/>
    </location>
</feature>
<dbReference type="SMART" id="SM00448">
    <property type="entry name" value="REC"/>
    <property type="match status" value="1"/>
</dbReference>
<keyword evidence="1 3" id="KW-0597">Phosphoprotein</keyword>
<reference evidence="6" key="1">
    <citation type="submission" date="2022-03" db="EMBL/GenBank/DDBJ databases">
        <title>Draft genome sequence of Aduncisulcus paluster, a free-living microaerophilic Fornicata.</title>
        <authorList>
            <person name="Yuyama I."/>
            <person name="Kume K."/>
            <person name="Tamura T."/>
            <person name="Inagaki Y."/>
            <person name="Hashimoto T."/>
        </authorList>
    </citation>
    <scope>NUCLEOTIDE SEQUENCE</scope>
    <source>
        <strain evidence="6">NY0171</strain>
    </source>
</reference>
<dbReference type="Gene3D" id="3.40.50.2300">
    <property type="match status" value="2"/>
</dbReference>
<sequence length="122" mass="13429">MIEAIDSSQKGTNSELSILLVEDSEDNRMVIDLFLKDTPYKITYAENGQEDAGHGRLRSDKSDTTIRRGNGLTPTPIMALTANAFQDDEQRALASGCTAHMAKPVKKKKLLRVLKEYLGSSS</sequence>
<dbReference type="SUPFAM" id="SSF52172">
    <property type="entry name" value="CheY-like"/>
    <property type="match status" value="1"/>
</dbReference>
<organism evidence="6 7">
    <name type="scientific">Aduncisulcus paluster</name>
    <dbReference type="NCBI Taxonomy" id="2918883"/>
    <lineage>
        <taxon>Eukaryota</taxon>
        <taxon>Metamonada</taxon>
        <taxon>Carpediemonas-like organisms</taxon>
        <taxon>Aduncisulcus</taxon>
    </lineage>
</organism>
<dbReference type="PROSITE" id="PS50110">
    <property type="entry name" value="RESPONSE_REGULATORY"/>
    <property type="match status" value="1"/>
</dbReference>
<name>A0ABQ5K9Q9_9EUKA</name>
<dbReference type="InterPro" id="IPR001789">
    <property type="entry name" value="Sig_transdc_resp-reg_receiver"/>
</dbReference>
<keyword evidence="2" id="KW-0902">Two-component regulatory system</keyword>
<evidence type="ECO:0000259" key="5">
    <source>
        <dbReference type="PROSITE" id="PS50110"/>
    </source>
</evidence>
<feature type="modified residue" description="4-aspartylphosphate" evidence="3">
    <location>
        <position position="60"/>
    </location>
</feature>
<protein>
    <submittedName>
        <fullName evidence="6">PAS sensor protein</fullName>
    </submittedName>
</protein>
<evidence type="ECO:0000256" key="4">
    <source>
        <dbReference type="SAM" id="MobiDB-lite"/>
    </source>
</evidence>
<dbReference type="PANTHER" id="PTHR45339">
    <property type="entry name" value="HYBRID SIGNAL TRANSDUCTION HISTIDINE KINASE J"/>
    <property type="match status" value="1"/>
</dbReference>
<evidence type="ECO:0000256" key="1">
    <source>
        <dbReference type="ARBA" id="ARBA00022553"/>
    </source>
</evidence>
<evidence type="ECO:0000313" key="7">
    <source>
        <dbReference type="Proteomes" id="UP001057375"/>
    </source>
</evidence>
<evidence type="ECO:0000256" key="3">
    <source>
        <dbReference type="PROSITE-ProRule" id="PRU00169"/>
    </source>
</evidence>
<comment type="caution">
    <text evidence="6">The sequence shown here is derived from an EMBL/GenBank/DDBJ whole genome shotgun (WGS) entry which is preliminary data.</text>
</comment>
<keyword evidence="7" id="KW-1185">Reference proteome</keyword>
<proteinExistence type="predicted"/>
<dbReference type="PANTHER" id="PTHR45339:SF1">
    <property type="entry name" value="HYBRID SIGNAL TRANSDUCTION HISTIDINE KINASE J"/>
    <property type="match status" value="1"/>
</dbReference>
<gene>
    <name evidence="6" type="ORF">ADUPG1_001069</name>
</gene>
<dbReference type="Proteomes" id="UP001057375">
    <property type="component" value="Unassembled WGS sequence"/>
</dbReference>
<dbReference type="InterPro" id="IPR011006">
    <property type="entry name" value="CheY-like_superfamily"/>
</dbReference>
<feature type="compositionally biased region" description="Basic and acidic residues" evidence="4">
    <location>
        <begin position="51"/>
        <end position="66"/>
    </location>
</feature>
<feature type="domain" description="Response regulatory" evidence="5">
    <location>
        <begin position="17"/>
        <end position="118"/>
    </location>
</feature>